<reference evidence="3" key="3">
    <citation type="submission" date="2018-03" db="EMBL/GenBank/DDBJ databases">
        <authorList>
            <person name="Naushad S."/>
        </authorList>
    </citation>
    <scope>NUCLEOTIDE SEQUENCE</scope>
    <source>
        <strain evidence="3">SNUC 1409</strain>
    </source>
</reference>
<evidence type="ECO:0000313" key="7">
    <source>
        <dbReference type="Proteomes" id="UP000243350"/>
    </source>
</evidence>
<evidence type="ECO:0000313" key="6">
    <source>
        <dbReference type="Proteomes" id="UP000242547"/>
    </source>
</evidence>
<evidence type="ECO:0000313" key="5">
    <source>
        <dbReference type="Proteomes" id="UP000242088"/>
    </source>
</evidence>
<feature type="transmembrane region" description="Helical" evidence="1">
    <location>
        <begin position="37"/>
        <end position="57"/>
    </location>
</feature>
<reference evidence="4" key="2">
    <citation type="submission" date="2018-03" db="EMBL/GenBank/DDBJ databases">
        <authorList>
            <person name="Keele B.F."/>
        </authorList>
    </citation>
    <scope>NUCLEOTIDE SEQUENCE</scope>
    <source>
        <strain evidence="4">SNUC 4143</strain>
        <strain evidence="2">SNUC 761</strain>
    </source>
</reference>
<keyword evidence="5" id="KW-1185">Reference proteome</keyword>
<proteinExistence type="predicted"/>
<protein>
    <recommendedName>
        <fullName evidence="8">Integral membrane protein</fullName>
    </recommendedName>
</protein>
<dbReference type="OrthoDB" id="1925744at2"/>
<dbReference type="EMBL" id="PYZI01000006">
    <property type="protein sequence ID" value="PTF14049.1"/>
    <property type="molecule type" value="Genomic_DNA"/>
</dbReference>
<organism evidence="4 7">
    <name type="scientific">Staphylococcus devriesei</name>
    <dbReference type="NCBI Taxonomy" id="586733"/>
    <lineage>
        <taxon>Bacteria</taxon>
        <taxon>Bacillati</taxon>
        <taxon>Bacillota</taxon>
        <taxon>Bacilli</taxon>
        <taxon>Bacillales</taxon>
        <taxon>Staphylococcaceae</taxon>
        <taxon>Staphylococcus</taxon>
    </lineage>
</organism>
<comment type="caution">
    <text evidence="4">The sequence shown here is derived from an EMBL/GenBank/DDBJ whole genome shotgun (WGS) entry which is preliminary data.</text>
</comment>
<keyword evidence="1" id="KW-0812">Transmembrane</keyword>
<keyword evidence="1" id="KW-1133">Transmembrane helix</keyword>
<dbReference type="Proteomes" id="UP000243350">
    <property type="component" value="Unassembled WGS sequence"/>
</dbReference>
<evidence type="ECO:0000313" key="2">
    <source>
        <dbReference type="EMBL" id="PTE74686.1"/>
    </source>
</evidence>
<feature type="transmembrane region" description="Helical" evidence="1">
    <location>
        <begin position="91"/>
        <end position="111"/>
    </location>
</feature>
<dbReference type="RefSeq" id="WP_103166939.1">
    <property type="nucleotide sequence ID" value="NZ_CP130489.1"/>
</dbReference>
<sequence>MKKSVKLTLAIMSFFLLATEFFYGIPFIGGSVVLSFAWQPLLLNALLYLIVGIILLVDSQNTIKPMAVIPLIGVIGSFIAFIPVVGMFTHWVLFFLMVFFVFIVLSAPTYLPNRDAKVVYTQYKDEDRYHR</sequence>
<dbReference type="Proteomes" id="UP000242088">
    <property type="component" value="Unassembled WGS sequence"/>
</dbReference>
<dbReference type="GeneID" id="48887313"/>
<dbReference type="AlphaFoldDB" id="A0A2K4DKJ9"/>
<dbReference type="EMBL" id="PYZH01000008">
    <property type="protein sequence ID" value="PTF16396.1"/>
    <property type="molecule type" value="Genomic_DNA"/>
</dbReference>
<dbReference type="Proteomes" id="UP000242547">
    <property type="component" value="Unassembled WGS sequence"/>
</dbReference>
<evidence type="ECO:0000256" key="1">
    <source>
        <dbReference type="SAM" id="Phobius"/>
    </source>
</evidence>
<evidence type="ECO:0000313" key="4">
    <source>
        <dbReference type="EMBL" id="PTF16396.1"/>
    </source>
</evidence>
<feature type="transmembrane region" description="Helical" evidence="1">
    <location>
        <begin position="7"/>
        <end position="25"/>
    </location>
</feature>
<name>A0A2K4DKJ9_9STAP</name>
<keyword evidence="1" id="KW-0472">Membrane</keyword>
<reference evidence="5 6" key="1">
    <citation type="journal article" date="2016" name="Front. Microbiol.">
        <title>Comprehensive Phylogenetic Analysis of Bovine Non-aureus Staphylococci Species Based on Whole-Genome Sequencing.</title>
        <authorList>
            <person name="Naushad S."/>
            <person name="Barkema H.W."/>
            <person name="Luby C."/>
            <person name="Condas L.A."/>
            <person name="Nobrega D.B."/>
            <person name="Carson D.A."/>
            <person name="De Buck J."/>
        </authorList>
    </citation>
    <scope>NUCLEOTIDE SEQUENCE [LARGE SCALE GENOMIC DNA]</scope>
    <source>
        <strain evidence="3 5">SNUC 1409</strain>
        <strain evidence="4 7">SNUC 4143</strain>
        <strain evidence="2 6">SNUC 761</strain>
    </source>
</reference>
<feature type="transmembrane region" description="Helical" evidence="1">
    <location>
        <begin position="66"/>
        <end position="85"/>
    </location>
</feature>
<accession>A0A2K4DKJ9</accession>
<dbReference type="EMBL" id="PYZL01000001">
    <property type="protein sequence ID" value="PTE74686.1"/>
    <property type="molecule type" value="Genomic_DNA"/>
</dbReference>
<evidence type="ECO:0008006" key="8">
    <source>
        <dbReference type="Google" id="ProtNLM"/>
    </source>
</evidence>
<evidence type="ECO:0000313" key="3">
    <source>
        <dbReference type="EMBL" id="PTF14049.1"/>
    </source>
</evidence>
<gene>
    <name evidence="2" type="ORF">BUY44_00080</name>
    <name evidence="3" type="ORF">BUY47_06730</name>
    <name evidence="4" type="ORF">BUY48_02175</name>
</gene>